<evidence type="ECO:0008006" key="4">
    <source>
        <dbReference type="Google" id="ProtNLM"/>
    </source>
</evidence>
<reference evidence="2" key="1">
    <citation type="journal article" date="2021" name="Nat. Commun.">
        <title>Genetic determinants of endophytism in the Arabidopsis root mycobiome.</title>
        <authorList>
            <person name="Mesny F."/>
            <person name="Miyauchi S."/>
            <person name="Thiergart T."/>
            <person name="Pickel B."/>
            <person name="Atanasova L."/>
            <person name="Karlsson M."/>
            <person name="Huettel B."/>
            <person name="Barry K.W."/>
            <person name="Haridas S."/>
            <person name="Chen C."/>
            <person name="Bauer D."/>
            <person name="Andreopoulos W."/>
            <person name="Pangilinan J."/>
            <person name="LaButti K."/>
            <person name="Riley R."/>
            <person name="Lipzen A."/>
            <person name="Clum A."/>
            <person name="Drula E."/>
            <person name="Henrissat B."/>
            <person name="Kohler A."/>
            <person name="Grigoriev I.V."/>
            <person name="Martin F.M."/>
            <person name="Hacquard S."/>
        </authorList>
    </citation>
    <scope>NUCLEOTIDE SEQUENCE</scope>
    <source>
        <strain evidence="2">MPI-SDFR-AT-0068</strain>
    </source>
</reference>
<dbReference type="CDD" id="cd00067">
    <property type="entry name" value="GAL4"/>
    <property type="match status" value="1"/>
</dbReference>
<accession>A0A8K0WE03</accession>
<comment type="caution">
    <text evidence="2">The sequence shown here is derived from an EMBL/GenBank/DDBJ whole genome shotgun (WGS) entry which is preliminary data.</text>
</comment>
<evidence type="ECO:0000313" key="3">
    <source>
        <dbReference type="Proteomes" id="UP000813427"/>
    </source>
</evidence>
<sequence length="482" mass="54871">MVSWKRRRLMNIGPLDRRRLVRRCEQCRISRTKCEGGRPCNACQARLTACRDQNRHGATKHEMTSQDMPIVLVNPAENQLLFTTASLDNVYRFVGTLPSPLTDLFSTDMLLRLFQEDESIRTVLLEIGDAYVNNNGRQVQSQKGGMLLDIKQRELYATIQTRLKNPDPHLDSSLLLLAVLFCLLQLMTTRSSNISLQIVDQVNSSIVQRRGPHGFSTKFDNSTLLLFRLLEGVGNLIRDQDTSFADAKWCKTINHQRLSELPITREPNTFLFECILTFISSLAEINVQSIEWLDLETHFARTVETRLNTMDQINSFGNEDSTYTIHLAAGQNIVQQASELLESLQRFEDFVVGFKSVDGTCYDMFMAYSLCLRVGTLRLFADALWQNAPFSREGLKEWNVQAYAHSGLNHVENRLQHAGLEAVFYIQHLVLVGIEVSDLASRDRVMSLLKKIRSRGFVFAEVYIADLQLAWRAVPAIENCGT</sequence>
<dbReference type="InterPro" id="IPR001138">
    <property type="entry name" value="Zn2Cys6_DnaBD"/>
</dbReference>
<gene>
    <name evidence="2" type="ORF">BKA59DRAFT_466810</name>
</gene>
<name>A0A8K0WE03_9HYPO</name>
<dbReference type="GO" id="GO:0000981">
    <property type="term" value="F:DNA-binding transcription factor activity, RNA polymerase II-specific"/>
    <property type="evidence" value="ECO:0007669"/>
    <property type="project" value="InterPro"/>
</dbReference>
<evidence type="ECO:0000313" key="2">
    <source>
        <dbReference type="EMBL" id="KAH7256008.1"/>
    </source>
</evidence>
<organism evidence="2 3">
    <name type="scientific">Fusarium tricinctum</name>
    <dbReference type="NCBI Taxonomy" id="61284"/>
    <lineage>
        <taxon>Eukaryota</taxon>
        <taxon>Fungi</taxon>
        <taxon>Dikarya</taxon>
        <taxon>Ascomycota</taxon>
        <taxon>Pezizomycotina</taxon>
        <taxon>Sordariomycetes</taxon>
        <taxon>Hypocreomycetidae</taxon>
        <taxon>Hypocreales</taxon>
        <taxon>Nectriaceae</taxon>
        <taxon>Fusarium</taxon>
        <taxon>Fusarium tricinctum species complex</taxon>
    </lineage>
</organism>
<protein>
    <recommendedName>
        <fullName evidence="4">Zn(2)-C6 fungal-type domain-containing protein</fullName>
    </recommendedName>
</protein>
<keyword evidence="1" id="KW-0539">Nucleus</keyword>
<keyword evidence="3" id="KW-1185">Reference proteome</keyword>
<dbReference type="AlphaFoldDB" id="A0A8K0WE03"/>
<dbReference type="Gene3D" id="4.10.240.10">
    <property type="entry name" value="Zn(2)-C6 fungal-type DNA-binding domain"/>
    <property type="match status" value="1"/>
</dbReference>
<dbReference type="OrthoDB" id="5059721at2759"/>
<dbReference type="Proteomes" id="UP000813427">
    <property type="component" value="Unassembled WGS sequence"/>
</dbReference>
<dbReference type="InterPro" id="IPR036864">
    <property type="entry name" value="Zn2-C6_fun-type_DNA-bd_sf"/>
</dbReference>
<evidence type="ECO:0000256" key="1">
    <source>
        <dbReference type="ARBA" id="ARBA00023242"/>
    </source>
</evidence>
<dbReference type="EMBL" id="JAGPXF010000002">
    <property type="protein sequence ID" value="KAH7256008.1"/>
    <property type="molecule type" value="Genomic_DNA"/>
</dbReference>
<dbReference type="GO" id="GO:0008270">
    <property type="term" value="F:zinc ion binding"/>
    <property type="evidence" value="ECO:0007669"/>
    <property type="project" value="InterPro"/>
</dbReference>
<proteinExistence type="predicted"/>